<dbReference type="EMBL" id="PFWS01000051">
    <property type="protein sequence ID" value="PJA46992.1"/>
    <property type="molecule type" value="Genomic_DNA"/>
</dbReference>
<comment type="caution">
    <text evidence="1">The sequence shown here is derived from an EMBL/GenBank/DDBJ whole genome shotgun (WGS) entry which is preliminary data.</text>
</comment>
<dbReference type="AlphaFoldDB" id="A0A2M7XGL0"/>
<dbReference type="Proteomes" id="UP000229749">
    <property type="component" value="Unassembled WGS sequence"/>
</dbReference>
<protein>
    <submittedName>
        <fullName evidence="1">Uncharacterized protein</fullName>
    </submittedName>
</protein>
<organism evidence="1 2">
    <name type="scientific">Candidatus Uhrbacteria bacterium CG_4_9_14_3_um_filter_36_7</name>
    <dbReference type="NCBI Taxonomy" id="1975033"/>
    <lineage>
        <taxon>Bacteria</taxon>
        <taxon>Candidatus Uhriibacteriota</taxon>
    </lineage>
</organism>
<proteinExistence type="predicted"/>
<reference evidence="2" key="1">
    <citation type="submission" date="2017-09" db="EMBL/GenBank/DDBJ databases">
        <title>Depth-based differentiation of microbial function through sediment-hosted aquifers and enrichment of novel symbionts in the deep terrestrial subsurface.</title>
        <authorList>
            <person name="Probst A.J."/>
            <person name="Ladd B."/>
            <person name="Jarett J.K."/>
            <person name="Geller-Mcgrath D.E."/>
            <person name="Sieber C.M.K."/>
            <person name="Emerson J.B."/>
            <person name="Anantharaman K."/>
            <person name="Thomas B.C."/>
            <person name="Malmstrom R."/>
            <person name="Stieglmeier M."/>
            <person name="Klingl A."/>
            <person name="Woyke T."/>
            <person name="Ryan C.M."/>
            <person name="Banfield J.F."/>
        </authorList>
    </citation>
    <scope>NUCLEOTIDE SEQUENCE [LARGE SCALE GENOMIC DNA]</scope>
</reference>
<gene>
    <name evidence="1" type="ORF">CO172_03275</name>
</gene>
<sequence length="60" mass="6958">MFTVYVSDFDDVYAVQTLGRPFGRFEVILEILWLRLDDKDLLVCGSNFEQVVALFNRLIG</sequence>
<evidence type="ECO:0000313" key="2">
    <source>
        <dbReference type="Proteomes" id="UP000229749"/>
    </source>
</evidence>
<accession>A0A2M7XGL0</accession>
<name>A0A2M7XGL0_9BACT</name>
<evidence type="ECO:0000313" key="1">
    <source>
        <dbReference type="EMBL" id="PJA46992.1"/>
    </source>
</evidence>